<dbReference type="PANTHER" id="PTHR43252:SF2">
    <property type="entry name" value="TRANSCRIPTION REGULATOR, PADR-LIKE FAMILY"/>
    <property type="match status" value="1"/>
</dbReference>
<evidence type="ECO:0000259" key="2">
    <source>
        <dbReference type="Pfam" id="PF03551"/>
    </source>
</evidence>
<dbReference type="InterPro" id="IPR036388">
    <property type="entry name" value="WH-like_DNA-bd_sf"/>
</dbReference>
<dbReference type="KEGG" id="malk:MalAC0309_0669"/>
<dbReference type="Proteomes" id="UP000218965">
    <property type="component" value="Chromosome"/>
</dbReference>
<evidence type="ECO:0000256" key="1">
    <source>
        <dbReference type="SAM" id="MobiDB-lite"/>
    </source>
</evidence>
<feature type="compositionally biased region" description="Basic and acidic residues" evidence="1">
    <location>
        <begin position="114"/>
        <end position="128"/>
    </location>
</feature>
<accession>A0A0U5CEI1</accession>
<protein>
    <submittedName>
        <fullName evidence="3">Predicted transcriptional regulator</fullName>
    </submittedName>
</protein>
<gene>
    <name evidence="3" type="ORF">MalAC0309_0669</name>
</gene>
<dbReference type="Gene3D" id="1.10.10.10">
    <property type="entry name" value="Winged helix-like DNA-binding domain superfamily/Winged helix DNA-binding domain"/>
    <property type="match status" value="1"/>
</dbReference>
<dbReference type="AlphaFoldDB" id="A0A0U5CEI1"/>
<dbReference type="Pfam" id="PF03551">
    <property type="entry name" value="PadR"/>
    <property type="match status" value="1"/>
</dbReference>
<feature type="region of interest" description="Disordered" evidence="1">
    <location>
        <begin position="108"/>
        <end position="142"/>
    </location>
</feature>
<reference evidence="3 4" key="2">
    <citation type="submission" date="2016-01" db="EMBL/GenBank/DDBJ databases">
        <title>Microcella alkaliphila JAM AC0309 whole genome shotgun sequence.</title>
        <authorList>
            <person name="Kurata A."/>
            <person name="Hirose Y."/>
            <person name="Kishimoto N."/>
            <person name="Kobayashi T."/>
        </authorList>
    </citation>
    <scope>NUCLEOTIDE SEQUENCE [LARGE SCALE GENOMIC DNA]</scope>
    <source>
        <strain evidence="3 4">JAM AC0309</strain>
    </source>
</reference>
<evidence type="ECO:0000313" key="3">
    <source>
        <dbReference type="EMBL" id="BAU31538.1"/>
    </source>
</evidence>
<dbReference type="SUPFAM" id="SSF46785">
    <property type="entry name" value="Winged helix' DNA-binding domain"/>
    <property type="match status" value="1"/>
</dbReference>
<proteinExistence type="predicted"/>
<dbReference type="InterPro" id="IPR036390">
    <property type="entry name" value="WH_DNA-bd_sf"/>
</dbReference>
<dbReference type="RefSeq" id="WP_096420773.1">
    <property type="nucleotide sequence ID" value="NZ_AP017315.1"/>
</dbReference>
<dbReference type="EMBL" id="AP017315">
    <property type="protein sequence ID" value="BAU31538.1"/>
    <property type="molecule type" value="Genomic_DNA"/>
</dbReference>
<dbReference type="OrthoDB" id="1683430at2"/>
<dbReference type="InterPro" id="IPR005149">
    <property type="entry name" value="Tscrpt_reg_PadR_N"/>
</dbReference>
<dbReference type="PANTHER" id="PTHR43252">
    <property type="entry name" value="TRANSCRIPTIONAL REGULATOR YQJI"/>
    <property type="match status" value="1"/>
</dbReference>
<feature type="domain" description="Transcription regulator PadR N-terminal" evidence="2">
    <location>
        <begin position="43"/>
        <end position="111"/>
    </location>
</feature>
<name>A0A0U5CEI1_9MICO</name>
<evidence type="ECO:0000313" key="4">
    <source>
        <dbReference type="Proteomes" id="UP000218965"/>
    </source>
</evidence>
<sequence>MRSTSSSSSMFDLREAVEGLRETFAPRGDKGEHAPHRDVRAAVLMALLDHARTGAEIIDAIAADADGHWRPKPGAVYPLLQLLADEGLVSSEQRDEKKVYALTETGRAAAEQAAAEHAEQDSAHEHGAGHPRGGHGTWKAPQFPRMDEHDVLVPKSGVKLAQAAAQVAQVGTADQKKRAAELLDETRKRLYAILAED</sequence>
<organism evidence="3 4">
    <name type="scientific">Microcella alkaliphila</name>
    <dbReference type="NCBI Taxonomy" id="279828"/>
    <lineage>
        <taxon>Bacteria</taxon>
        <taxon>Bacillati</taxon>
        <taxon>Actinomycetota</taxon>
        <taxon>Actinomycetes</taxon>
        <taxon>Micrococcales</taxon>
        <taxon>Microbacteriaceae</taxon>
        <taxon>Microcella</taxon>
    </lineage>
</organism>
<reference evidence="4" key="1">
    <citation type="submission" date="2015-12" db="EMBL/GenBank/DDBJ databases">
        <authorList>
            <person name="Shamseldin A."/>
            <person name="Moawad H."/>
            <person name="Abd El-Rahim W.M."/>
            <person name="Sadowsky M.J."/>
        </authorList>
    </citation>
    <scope>NUCLEOTIDE SEQUENCE [LARGE SCALE GENOMIC DNA]</scope>
    <source>
        <strain evidence="4">JAM AC0309</strain>
    </source>
</reference>